<evidence type="ECO:0000256" key="1">
    <source>
        <dbReference type="ARBA" id="ARBA00002668"/>
    </source>
</evidence>
<accession>A0AAD4XAT2</accession>
<reference evidence="6" key="1">
    <citation type="submission" date="2022-04" db="EMBL/GenBank/DDBJ databases">
        <title>A functionally conserved STORR gene fusion in Papaver species that diverged 16.8 million years ago.</title>
        <authorList>
            <person name="Catania T."/>
        </authorList>
    </citation>
    <scope>NUCLEOTIDE SEQUENCE</scope>
    <source>
        <strain evidence="6">S-188037</strain>
    </source>
</reference>
<keyword evidence="4" id="KW-0472">Membrane</keyword>
<dbReference type="EMBL" id="JAJJMB010012301">
    <property type="protein sequence ID" value="KAI3878633.1"/>
    <property type="molecule type" value="Genomic_DNA"/>
</dbReference>
<keyword evidence="4" id="KW-0812">Transmembrane</keyword>
<sequence>MGASLWVGEKIKVNVISDVPSPSIATITRIMEVVIKTGEDDGRRMGKSLVLKLLNGNDSILTDANSAETCNRNILSLCQISEIHYIIYQRVDDDVDEHLSLEVDNLLWLLGILVNRQEAEKFALMWANQQKLANLHKKFRTPSRHHVSCITIRLLDGIGSGKILLAAEIRQLLLQTWIQPLVDDYPRLRRLPSFDSKEVEENIEKAILELTPETQQTGLALMSTDFREQQRPSYVQECFNENKLILRIILEILVNMGRQTIIFIITLPRTLLLFIKNFLVWLY</sequence>
<dbReference type="PANTHER" id="PTHR31060:SF5">
    <property type="entry name" value="PRLI-INTERACTING FACTOR G, PUTATIVE, EXPRESSED-RELATED"/>
    <property type="match status" value="1"/>
</dbReference>
<evidence type="ECO:0000313" key="7">
    <source>
        <dbReference type="Proteomes" id="UP001202328"/>
    </source>
</evidence>
<comment type="pathway">
    <text evidence="2">Protein modification; protein ubiquitination.</text>
</comment>
<dbReference type="InterPro" id="IPR038920">
    <property type="entry name" value="At3g05675-like"/>
</dbReference>
<evidence type="ECO:0000256" key="3">
    <source>
        <dbReference type="ARBA" id="ARBA00022786"/>
    </source>
</evidence>
<evidence type="ECO:0000259" key="5">
    <source>
        <dbReference type="Pfam" id="PF25553"/>
    </source>
</evidence>
<gene>
    <name evidence="6" type="ORF">MKW98_027938</name>
</gene>
<name>A0AAD4XAT2_9MAGN</name>
<keyword evidence="7" id="KW-1185">Reference proteome</keyword>
<feature type="domain" description="At3g05675-like ankyrin-like" evidence="5">
    <location>
        <begin position="86"/>
        <end position="217"/>
    </location>
</feature>
<keyword evidence="4" id="KW-1133">Transmembrane helix</keyword>
<organism evidence="6 7">
    <name type="scientific">Papaver atlanticum</name>
    <dbReference type="NCBI Taxonomy" id="357466"/>
    <lineage>
        <taxon>Eukaryota</taxon>
        <taxon>Viridiplantae</taxon>
        <taxon>Streptophyta</taxon>
        <taxon>Embryophyta</taxon>
        <taxon>Tracheophyta</taxon>
        <taxon>Spermatophyta</taxon>
        <taxon>Magnoliopsida</taxon>
        <taxon>Ranunculales</taxon>
        <taxon>Papaveraceae</taxon>
        <taxon>Papaveroideae</taxon>
        <taxon>Papaver</taxon>
    </lineage>
</organism>
<dbReference type="Pfam" id="PF25553">
    <property type="entry name" value="BTB-POZ_ANK-like"/>
    <property type="match status" value="1"/>
</dbReference>
<dbReference type="Proteomes" id="UP001202328">
    <property type="component" value="Unassembled WGS sequence"/>
</dbReference>
<dbReference type="PANTHER" id="PTHR31060">
    <property type="entry name" value="OSJNBA0011J08.25 PROTEIN-RELATED"/>
    <property type="match status" value="1"/>
</dbReference>
<dbReference type="AlphaFoldDB" id="A0AAD4XAT2"/>
<dbReference type="InterPro" id="IPR058039">
    <property type="entry name" value="At3g05675-like_ankyrin"/>
</dbReference>
<evidence type="ECO:0000313" key="6">
    <source>
        <dbReference type="EMBL" id="KAI3878633.1"/>
    </source>
</evidence>
<comment type="function">
    <text evidence="1">May act as a substrate-specific adapter of an E3 ubiquitin-protein ligase complex (CUL3-RBX1-BTB) which mediates the ubiquitination and subsequent proteasomal degradation of target proteins.</text>
</comment>
<comment type="caution">
    <text evidence="6">The sequence shown here is derived from an EMBL/GenBank/DDBJ whole genome shotgun (WGS) entry which is preliminary data.</text>
</comment>
<keyword evidence="3" id="KW-0833">Ubl conjugation pathway</keyword>
<feature type="transmembrane region" description="Helical" evidence="4">
    <location>
        <begin position="261"/>
        <end position="282"/>
    </location>
</feature>
<protein>
    <recommendedName>
        <fullName evidence="5">At3g05675-like ankyrin-like domain-containing protein</fullName>
    </recommendedName>
</protein>
<evidence type="ECO:0000256" key="4">
    <source>
        <dbReference type="SAM" id="Phobius"/>
    </source>
</evidence>
<proteinExistence type="predicted"/>
<evidence type="ECO:0000256" key="2">
    <source>
        <dbReference type="ARBA" id="ARBA00004906"/>
    </source>
</evidence>